<evidence type="ECO:0000313" key="2">
    <source>
        <dbReference type="EMBL" id="MFD1514213.1"/>
    </source>
</evidence>
<protein>
    <submittedName>
        <fullName evidence="2">Uncharacterized protein</fullName>
    </submittedName>
</protein>
<evidence type="ECO:0000313" key="3">
    <source>
        <dbReference type="Proteomes" id="UP001597187"/>
    </source>
</evidence>
<sequence length="155" mass="17051">MSEEVVKLLAERTGRKLGDANMNVEQFDAIDERTLFVGYAGHSDDPSLVMRATARPVVAAFAVAMRELDWPEDVDGLVLRAYDPTEPQHRREGALEWEVSRSVAERYLAASEGESEAGDGQPSEQPDAVVNEAVETARMVYADGHVEPISFDDLS</sequence>
<dbReference type="EMBL" id="JBHUDC010000007">
    <property type="protein sequence ID" value="MFD1514213.1"/>
    <property type="molecule type" value="Genomic_DNA"/>
</dbReference>
<feature type="region of interest" description="Disordered" evidence="1">
    <location>
        <begin position="108"/>
        <end position="131"/>
    </location>
</feature>
<comment type="caution">
    <text evidence="2">The sequence shown here is derived from an EMBL/GenBank/DDBJ whole genome shotgun (WGS) entry which is preliminary data.</text>
</comment>
<keyword evidence="3" id="KW-1185">Reference proteome</keyword>
<dbReference type="AlphaFoldDB" id="A0ABD6AXA7"/>
<gene>
    <name evidence="2" type="ORF">ACFSBT_13095</name>
</gene>
<name>A0ABD6AXA7_9EURY</name>
<dbReference type="RefSeq" id="WP_250874185.1">
    <property type="nucleotide sequence ID" value="NZ_JALXFV010000007.1"/>
</dbReference>
<dbReference type="Proteomes" id="UP001597187">
    <property type="component" value="Unassembled WGS sequence"/>
</dbReference>
<evidence type="ECO:0000256" key="1">
    <source>
        <dbReference type="SAM" id="MobiDB-lite"/>
    </source>
</evidence>
<accession>A0ABD6AXA7</accession>
<reference evidence="2 3" key="1">
    <citation type="journal article" date="2019" name="Int. J. Syst. Evol. Microbiol.">
        <title>The Global Catalogue of Microorganisms (GCM) 10K type strain sequencing project: providing services to taxonomists for standard genome sequencing and annotation.</title>
        <authorList>
            <consortium name="The Broad Institute Genomics Platform"/>
            <consortium name="The Broad Institute Genome Sequencing Center for Infectious Disease"/>
            <person name="Wu L."/>
            <person name="Ma J."/>
        </authorList>
    </citation>
    <scope>NUCLEOTIDE SEQUENCE [LARGE SCALE GENOMIC DNA]</scope>
    <source>
        <strain evidence="2 3">CGMCC 1.12563</strain>
    </source>
</reference>
<organism evidence="2 3">
    <name type="scientific">Halomarina rubra</name>
    <dbReference type="NCBI Taxonomy" id="2071873"/>
    <lineage>
        <taxon>Archaea</taxon>
        <taxon>Methanobacteriati</taxon>
        <taxon>Methanobacteriota</taxon>
        <taxon>Stenosarchaea group</taxon>
        <taxon>Halobacteria</taxon>
        <taxon>Halobacteriales</taxon>
        <taxon>Natronomonadaceae</taxon>
        <taxon>Halomarina</taxon>
    </lineage>
</organism>
<proteinExistence type="predicted"/>